<reference evidence="2 3" key="1">
    <citation type="submission" date="2009-07" db="EMBL/GenBank/DDBJ databases">
        <title>Complete sequence of Pectobacterium carotovorum subsp. carotovorum PC1.</title>
        <authorList>
            <consortium name="US DOE Joint Genome Institute"/>
            <person name="Lucas S."/>
            <person name="Copeland A."/>
            <person name="Lapidus A."/>
            <person name="Glavina del Rio T."/>
            <person name="Tice H."/>
            <person name="Bruce D."/>
            <person name="Goodwin L."/>
            <person name="Pitluck S."/>
            <person name="Munk A.C."/>
            <person name="Brettin T."/>
            <person name="Detter J.C."/>
            <person name="Han C."/>
            <person name="Tapia R."/>
            <person name="Larimer F."/>
            <person name="Land M."/>
            <person name="Hauser L."/>
            <person name="Kyrpides N."/>
            <person name="Mikhailova N."/>
            <person name="Balakrishnan V."/>
            <person name="Glasner J."/>
            <person name="Perna N.T."/>
        </authorList>
    </citation>
    <scope>NUCLEOTIDE SEQUENCE [LARGE SCALE GENOMIC DNA]</scope>
    <source>
        <strain evidence="2 3">PC1</strain>
    </source>
</reference>
<organism evidence="2 3">
    <name type="scientific">Pectobacterium carotovorum subsp. carotovorum (strain PC1)</name>
    <dbReference type="NCBI Taxonomy" id="561230"/>
    <lineage>
        <taxon>Bacteria</taxon>
        <taxon>Pseudomonadati</taxon>
        <taxon>Pseudomonadota</taxon>
        <taxon>Gammaproteobacteria</taxon>
        <taxon>Enterobacterales</taxon>
        <taxon>Pectobacteriaceae</taxon>
        <taxon>Pectobacterium</taxon>
    </lineage>
</organism>
<name>C6DC82_PECCP</name>
<dbReference type="AlphaFoldDB" id="C6DC82"/>
<dbReference type="Proteomes" id="UP000002736">
    <property type="component" value="Chromosome"/>
</dbReference>
<evidence type="ECO:0000313" key="3">
    <source>
        <dbReference type="Proteomes" id="UP000002736"/>
    </source>
</evidence>
<protein>
    <submittedName>
        <fullName evidence="2">Uncharacterized protein</fullName>
    </submittedName>
</protein>
<dbReference type="STRING" id="561230.PC1_3153"/>
<feature type="transmembrane region" description="Helical" evidence="1">
    <location>
        <begin position="98"/>
        <end position="121"/>
    </location>
</feature>
<dbReference type="HOGENOM" id="CLU_930158_0_0_6"/>
<dbReference type="RefSeq" id="WP_015841316.1">
    <property type="nucleotide sequence ID" value="NC_012917.1"/>
</dbReference>
<dbReference type="KEGG" id="pct:PC1_3153"/>
<keyword evidence="1" id="KW-0812">Transmembrane</keyword>
<evidence type="ECO:0000256" key="1">
    <source>
        <dbReference type="SAM" id="Phobius"/>
    </source>
</evidence>
<evidence type="ECO:0000313" key="2">
    <source>
        <dbReference type="EMBL" id="ACT14176.1"/>
    </source>
</evidence>
<accession>C6DC82</accession>
<proteinExistence type="predicted"/>
<gene>
    <name evidence="2" type="ordered locus">PC1_3153</name>
</gene>
<keyword evidence="1" id="KW-0472">Membrane</keyword>
<dbReference type="EMBL" id="CP001657">
    <property type="protein sequence ID" value="ACT14176.1"/>
    <property type="molecule type" value="Genomic_DNA"/>
</dbReference>
<keyword evidence="1" id="KW-1133">Transmembrane helix</keyword>
<sequence>MDMSFFYINPKRVISNILLLLTLVVLSPYSIADDKKLDANDIHHPTTSFGKQSDVDVSNYFDDEKNLDKLAKKILSNKEKRDALEILEKVDSFYSKSFSYLLLLIIAMIGIVGVIIPLVIASYQARLLKKQTINLQESINVGIASKLSELKREIQIDNENEMLKLDRDVKKKIEEMEKENRIKMRKVRAESLAKVYHLGAITSISKKMYDEAALLYFRAGFNYIKYNNHYSLRLIINYLVTFVIGKIPPDCEGAELDKYYRKFIKELSLFNKESMYDDCIYDLKSSWNAFKKRVESGSN</sequence>
<dbReference type="eggNOG" id="ENOG502ZHHI">
    <property type="taxonomic scope" value="Bacteria"/>
</dbReference>